<reference evidence="1 2" key="1">
    <citation type="submission" date="2020-08" db="EMBL/GenBank/DDBJ databases">
        <title>Sequencing the genomes of 1000 actinobacteria strains.</title>
        <authorList>
            <person name="Klenk H.-P."/>
        </authorList>
    </citation>
    <scope>NUCLEOTIDE SEQUENCE [LARGE SCALE GENOMIC DNA]</scope>
    <source>
        <strain evidence="1 2">DSM 43023</strain>
    </source>
</reference>
<dbReference type="Proteomes" id="UP000534286">
    <property type="component" value="Unassembled WGS sequence"/>
</dbReference>
<sequence>MFSLMDYLLWADFRAVTNIDHIIHIDTNR</sequence>
<organism evidence="1 2">
    <name type="scientific">Streptosporangium album</name>
    <dbReference type="NCBI Taxonomy" id="47479"/>
    <lineage>
        <taxon>Bacteria</taxon>
        <taxon>Bacillati</taxon>
        <taxon>Actinomycetota</taxon>
        <taxon>Actinomycetes</taxon>
        <taxon>Streptosporangiales</taxon>
        <taxon>Streptosporangiaceae</taxon>
        <taxon>Streptosporangium</taxon>
    </lineage>
</organism>
<name>A0A7W7RTR9_9ACTN</name>
<dbReference type="EMBL" id="JACHJU010000001">
    <property type="protein sequence ID" value="MBB4938075.1"/>
    <property type="molecule type" value="Genomic_DNA"/>
</dbReference>
<keyword evidence="2" id="KW-1185">Reference proteome</keyword>
<proteinExistence type="predicted"/>
<dbReference type="AlphaFoldDB" id="A0A7W7RTR9"/>
<gene>
    <name evidence="1" type="ORF">FHR32_002380</name>
</gene>
<evidence type="ECO:0000313" key="2">
    <source>
        <dbReference type="Proteomes" id="UP000534286"/>
    </source>
</evidence>
<evidence type="ECO:0000313" key="1">
    <source>
        <dbReference type="EMBL" id="MBB4938075.1"/>
    </source>
</evidence>
<protein>
    <submittedName>
        <fullName evidence="1">Uncharacterized protein</fullName>
    </submittedName>
</protein>
<comment type="caution">
    <text evidence="1">The sequence shown here is derived from an EMBL/GenBank/DDBJ whole genome shotgun (WGS) entry which is preliminary data.</text>
</comment>
<accession>A0A7W7RTR9</accession>